<dbReference type="SMART" id="SM00318">
    <property type="entry name" value="SNc"/>
    <property type="match status" value="1"/>
</dbReference>
<proteinExistence type="predicted"/>
<gene>
    <name evidence="2" type="ORF">BOQ54_06890</name>
</gene>
<dbReference type="PANTHER" id="PTHR12302:SF26">
    <property type="entry name" value="BLR1266 PROTEIN"/>
    <property type="match status" value="1"/>
</dbReference>
<dbReference type="InterPro" id="IPR035437">
    <property type="entry name" value="SNase_OB-fold_sf"/>
</dbReference>
<dbReference type="Pfam" id="PF00565">
    <property type="entry name" value="SNase"/>
    <property type="match status" value="1"/>
</dbReference>
<dbReference type="PROSITE" id="PS50830">
    <property type="entry name" value="TNASE_3"/>
    <property type="match status" value="1"/>
</dbReference>
<protein>
    <recommendedName>
        <fullName evidence="1">TNase-like domain-containing protein</fullName>
    </recommendedName>
</protein>
<organism evidence="2 3">
    <name type="scientific">Chelatococcus daeguensis</name>
    <dbReference type="NCBI Taxonomy" id="444444"/>
    <lineage>
        <taxon>Bacteria</taxon>
        <taxon>Pseudomonadati</taxon>
        <taxon>Pseudomonadota</taxon>
        <taxon>Alphaproteobacteria</taxon>
        <taxon>Hyphomicrobiales</taxon>
        <taxon>Chelatococcaceae</taxon>
        <taxon>Chelatococcus</taxon>
    </lineage>
</organism>
<dbReference type="Proteomes" id="UP000182703">
    <property type="component" value="Chromosome"/>
</dbReference>
<dbReference type="KEGG" id="cdq:BOQ54_06890"/>
<name>A0AAC9JQL5_9HYPH</name>
<sequence>MERRLRDLLRASAILTGLLVALGLLLWREETRVAGPVDIVDGDTLRLADGRPLRLEGIDAPEIDQLCDKPSGPYPCGRAARSALVRLVAGANVTCVVGGKDRYGRLLGRCSVGEEDINASLVATGWAVASGRYQAEEAEAREGRLGLWQGRFERPTDWRARR</sequence>
<dbReference type="InterPro" id="IPR016071">
    <property type="entry name" value="Staphylococal_nuclease_OB-fold"/>
</dbReference>
<feature type="domain" description="TNase-like" evidence="1">
    <location>
        <begin position="39"/>
        <end position="150"/>
    </location>
</feature>
<evidence type="ECO:0000313" key="2">
    <source>
        <dbReference type="EMBL" id="APF37090.1"/>
    </source>
</evidence>
<evidence type="ECO:0000259" key="1">
    <source>
        <dbReference type="PROSITE" id="PS50830"/>
    </source>
</evidence>
<keyword evidence="3" id="KW-1185">Reference proteome</keyword>
<reference evidence="2 3" key="1">
    <citation type="submission" date="2016-11" db="EMBL/GenBank/DDBJ databases">
        <title>Complete genome sequence of the aerobically denitrifying bacterium Chelatococcus daeguensis TAD1.</title>
        <authorList>
            <person name="Yang Y."/>
            <person name="Huang S."/>
            <person name="Lin E."/>
        </authorList>
    </citation>
    <scope>NUCLEOTIDE SEQUENCE [LARGE SCALE GENOMIC DNA]</scope>
    <source>
        <strain evidence="2 3">TAD1</strain>
    </source>
</reference>
<dbReference type="EMBL" id="CP018095">
    <property type="protein sequence ID" value="APF37090.1"/>
    <property type="molecule type" value="Genomic_DNA"/>
</dbReference>
<accession>A0AAC9JQL5</accession>
<dbReference type="PANTHER" id="PTHR12302">
    <property type="entry name" value="EBNA2 BINDING PROTEIN P100"/>
    <property type="match status" value="1"/>
</dbReference>
<dbReference type="SUPFAM" id="SSF50199">
    <property type="entry name" value="Staphylococcal nuclease"/>
    <property type="match status" value="1"/>
</dbReference>
<dbReference type="AlphaFoldDB" id="A0AAC9JQL5"/>
<dbReference type="Gene3D" id="2.40.50.90">
    <property type="match status" value="1"/>
</dbReference>
<evidence type="ECO:0000313" key="3">
    <source>
        <dbReference type="Proteomes" id="UP000182703"/>
    </source>
</evidence>